<dbReference type="PROSITE" id="PS50240">
    <property type="entry name" value="TRYPSIN_DOM"/>
    <property type="match status" value="1"/>
</dbReference>
<keyword evidence="1" id="KW-0732">Signal</keyword>
<name>A0A8I6RXW7_CIMLE</name>
<dbReference type="InterPro" id="IPR051333">
    <property type="entry name" value="CLIP_Serine_Protease"/>
</dbReference>
<protein>
    <recommendedName>
        <fullName evidence="2">Peptidase S1 domain-containing protein</fullName>
    </recommendedName>
</protein>
<dbReference type="AlphaFoldDB" id="A0A8I6RXW7"/>
<dbReference type="PANTHER" id="PTHR24260">
    <property type="match status" value="1"/>
</dbReference>
<evidence type="ECO:0000313" key="4">
    <source>
        <dbReference type="Proteomes" id="UP000494040"/>
    </source>
</evidence>
<dbReference type="KEGG" id="clec:106669005"/>
<dbReference type="Proteomes" id="UP000494040">
    <property type="component" value="Unassembled WGS sequence"/>
</dbReference>
<sequence>MKPSNIKSISVVIFLDVTLVFSNAIFAQDDLTMYEPLPGEIPSLISLMSKLDDNRNCVGVLITRWHTMTSCSCLIAPTQAIKESKHVPDRYILVAGITTIVNVKAKGQIRKIKLFVIHPDCEKDGKLVKYDIGIAVSERPFDLGKYVHTVKIPFTLEAHKQSQFFNSMLSQRKSATATLVSWYKANNKNPSLVFVRMNVDQYSAVCKNYTERTKHEGEEHRYTCVNFQTEFCPNFDEAAIFSDDHVFFGVVTGIKERICRNNPIFFTNIDTTLEWIVHIVGKGNVPEFKPSIILLVILLYSFVLNKQINI</sequence>
<dbReference type="SUPFAM" id="SSF50494">
    <property type="entry name" value="Trypsin-like serine proteases"/>
    <property type="match status" value="1"/>
</dbReference>
<dbReference type="InterPro" id="IPR001254">
    <property type="entry name" value="Trypsin_dom"/>
</dbReference>
<proteinExistence type="predicted"/>
<evidence type="ECO:0000259" key="2">
    <source>
        <dbReference type="PROSITE" id="PS50240"/>
    </source>
</evidence>
<reference evidence="3" key="1">
    <citation type="submission" date="2022-01" db="UniProtKB">
        <authorList>
            <consortium name="EnsemblMetazoa"/>
        </authorList>
    </citation>
    <scope>IDENTIFICATION</scope>
</reference>
<organism evidence="3 4">
    <name type="scientific">Cimex lectularius</name>
    <name type="common">Bed bug</name>
    <name type="synonym">Acanthia lectularia</name>
    <dbReference type="NCBI Taxonomy" id="79782"/>
    <lineage>
        <taxon>Eukaryota</taxon>
        <taxon>Metazoa</taxon>
        <taxon>Ecdysozoa</taxon>
        <taxon>Arthropoda</taxon>
        <taxon>Hexapoda</taxon>
        <taxon>Insecta</taxon>
        <taxon>Pterygota</taxon>
        <taxon>Neoptera</taxon>
        <taxon>Paraneoptera</taxon>
        <taxon>Hemiptera</taxon>
        <taxon>Heteroptera</taxon>
        <taxon>Panheteroptera</taxon>
        <taxon>Cimicomorpha</taxon>
        <taxon>Cimicidae</taxon>
        <taxon>Cimex</taxon>
    </lineage>
</organism>
<feature type="chain" id="PRO_5035211159" description="Peptidase S1 domain-containing protein" evidence="1">
    <location>
        <begin position="28"/>
        <end position="310"/>
    </location>
</feature>
<feature type="signal peptide" evidence="1">
    <location>
        <begin position="1"/>
        <end position="27"/>
    </location>
</feature>
<feature type="domain" description="Peptidase S1" evidence="2">
    <location>
        <begin position="25"/>
        <end position="281"/>
    </location>
</feature>
<dbReference type="GO" id="GO:0006508">
    <property type="term" value="P:proteolysis"/>
    <property type="evidence" value="ECO:0007669"/>
    <property type="project" value="InterPro"/>
</dbReference>
<evidence type="ECO:0000313" key="3">
    <source>
        <dbReference type="EnsemblMetazoa" id="XP_014253731.1"/>
    </source>
</evidence>
<accession>A0A8I6RXW7</accession>
<evidence type="ECO:0000256" key="1">
    <source>
        <dbReference type="SAM" id="SignalP"/>
    </source>
</evidence>
<dbReference type="EnsemblMetazoa" id="XM_014398245.1">
    <property type="protein sequence ID" value="XP_014253731.1"/>
    <property type="gene ID" value="LOC106669005"/>
</dbReference>
<dbReference type="GeneID" id="106669005"/>
<dbReference type="RefSeq" id="XP_014253731.1">
    <property type="nucleotide sequence ID" value="XM_014398245.1"/>
</dbReference>
<dbReference type="InterPro" id="IPR043504">
    <property type="entry name" value="Peptidase_S1_PA_chymotrypsin"/>
</dbReference>
<dbReference type="Gene3D" id="2.40.10.10">
    <property type="entry name" value="Trypsin-like serine proteases"/>
    <property type="match status" value="1"/>
</dbReference>
<dbReference type="PANTHER" id="PTHR24260:SF136">
    <property type="entry name" value="GH08193P-RELATED"/>
    <property type="match status" value="1"/>
</dbReference>
<dbReference type="OrthoDB" id="6380398at2759"/>
<dbReference type="GO" id="GO:0004252">
    <property type="term" value="F:serine-type endopeptidase activity"/>
    <property type="evidence" value="ECO:0007669"/>
    <property type="project" value="InterPro"/>
</dbReference>
<keyword evidence="4" id="KW-1185">Reference proteome</keyword>
<dbReference type="InterPro" id="IPR009003">
    <property type="entry name" value="Peptidase_S1_PA"/>
</dbReference>